<dbReference type="AlphaFoldDB" id="A0A816MIU3"/>
<dbReference type="EMBL" id="CAJNRE010002772">
    <property type="protein sequence ID" value="CAF1990878.1"/>
    <property type="molecule type" value="Genomic_DNA"/>
</dbReference>
<sequence length="257" mass="30202">MEPLDNNDDIDKPDESDEINMDVTCDESDNDESSETYDSNEEESLLNNSDEEFEDDWTTNVVQSDSDIAYEQNMIIIVLKNVANIKRNLCYDVKSRWNSTFSMIDSLLVLRQLIQKLFNYKHQLTIQSKQVKKLADYELTSDDWNVLLVLYSILKPFYHATKVMSGRRYPSIGVAFYVLTRLKNFLQQNHRKESLMEKRLKQLLLKQFLHYFESDDEQMELLKLHSYFDPAGFSALTESEKRSAEQNIKRMITDEAS</sequence>
<evidence type="ECO:0000256" key="1">
    <source>
        <dbReference type="SAM" id="MobiDB-lite"/>
    </source>
</evidence>
<dbReference type="InterPro" id="IPR012337">
    <property type="entry name" value="RNaseH-like_sf"/>
</dbReference>
<gene>
    <name evidence="2" type="ORF">MBJ925_LOCUS7764</name>
</gene>
<dbReference type="PANTHER" id="PTHR23272">
    <property type="entry name" value="BED FINGER-RELATED"/>
    <property type="match status" value="1"/>
</dbReference>
<organism evidence="2 3">
    <name type="scientific">Rotaria magnacalcarata</name>
    <dbReference type="NCBI Taxonomy" id="392030"/>
    <lineage>
        <taxon>Eukaryota</taxon>
        <taxon>Metazoa</taxon>
        <taxon>Spiralia</taxon>
        <taxon>Gnathifera</taxon>
        <taxon>Rotifera</taxon>
        <taxon>Eurotatoria</taxon>
        <taxon>Bdelloidea</taxon>
        <taxon>Philodinida</taxon>
        <taxon>Philodinidae</taxon>
        <taxon>Rotaria</taxon>
    </lineage>
</organism>
<dbReference type="PANTHER" id="PTHR23272:SF161">
    <property type="entry name" value="ZINC FINGER BED DOMAIN-CONTAINING PROTEIN RICESLEEPER 1-LIKE"/>
    <property type="match status" value="1"/>
</dbReference>
<accession>A0A816MIU3</accession>
<dbReference type="Proteomes" id="UP000663824">
    <property type="component" value="Unassembled WGS sequence"/>
</dbReference>
<proteinExistence type="predicted"/>
<name>A0A816MIU3_9BILA</name>
<feature type="region of interest" description="Disordered" evidence="1">
    <location>
        <begin position="1"/>
        <end position="51"/>
    </location>
</feature>
<protein>
    <submittedName>
        <fullName evidence="2">Uncharacterized protein</fullName>
    </submittedName>
</protein>
<evidence type="ECO:0000313" key="2">
    <source>
        <dbReference type="EMBL" id="CAF1990878.1"/>
    </source>
</evidence>
<dbReference type="SUPFAM" id="SSF53098">
    <property type="entry name" value="Ribonuclease H-like"/>
    <property type="match status" value="1"/>
</dbReference>
<evidence type="ECO:0000313" key="3">
    <source>
        <dbReference type="Proteomes" id="UP000663824"/>
    </source>
</evidence>
<reference evidence="2" key="1">
    <citation type="submission" date="2021-02" db="EMBL/GenBank/DDBJ databases">
        <authorList>
            <person name="Nowell W R."/>
        </authorList>
    </citation>
    <scope>NUCLEOTIDE SEQUENCE</scope>
</reference>
<comment type="caution">
    <text evidence="2">The sequence shown here is derived from an EMBL/GenBank/DDBJ whole genome shotgun (WGS) entry which is preliminary data.</text>
</comment>